<feature type="transmembrane region" description="Helical" evidence="1">
    <location>
        <begin position="57"/>
        <end position="75"/>
    </location>
</feature>
<dbReference type="AlphaFoldDB" id="A0AB39VG23"/>
<feature type="transmembrane region" description="Helical" evidence="1">
    <location>
        <begin position="199"/>
        <end position="219"/>
    </location>
</feature>
<feature type="transmembrane region" description="Helical" evidence="1">
    <location>
        <begin position="129"/>
        <end position="145"/>
    </location>
</feature>
<dbReference type="KEGG" id="lrug:AB8B22_07390"/>
<dbReference type="InterPro" id="IPR008875">
    <property type="entry name" value="TraX"/>
</dbReference>
<keyword evidence="1" id="KW-0812">Transmembrane</keyword>
<proteinExistence type="predicted"/>
<protein>
    <submittedName>
        <fullName evidence="2">TraX family protein</fullName>
    </submittedName>
</protein>
<dbReference type="EMBL" id="CP165644">
    <property type="protein sequence ID" value="XDU66240.1"/>
    <property type="molecule type" value="Genomic_DNA"/>
</dbReference>
<gene>
    <name evidence="2" type="ORF">AB8B22_07390</name>
</gene>
<evidence type="ECO:0000313" key="2">
    <source>
        <dbReference type="EMBL" id="XDU66240.1"/>
    </source>
</evidence>
<feature type="transmembrane region" description="Helical" evidence="1">
    <location>
        <begin position="28"/>
        <end position="45"/>
    </location>
</feature>
<accession>A0AB39VG23</accession>
<dbReference type="Pfam" id="PF05857">
    <property type="entry name" value="TraX"/>
    <property type="match status" value="1"/>
</dbReference>
<organism evidence="2">
    <name type="scientific">Leptotrichia rugosa</name>
    <dbReference type="NCBI Taxonomy" id="3239302"/>
    <lineage>
        <taxon>Bacteria</taxon>
        <taxon>Fusobacteriati</taxon>
        <taxon>Fusobacteriota</taxon>
        <taxon>Fusobacteriia</taxon>
        <taxon>Fusobacteriales</taxon>
        <taxon>Leptotrichiaceae</taxon>
        <taxon>Leptotrichia</taxon>
    </lineage>
</organism>
<feature type="transmembrane region" description="Helical" evidence="1">
    <location>
        <begin position="106"/>
        <end position="123"/>
    </location>
</feature>
<keyword evidence="1" id="KW-0472">Membrane</keyword>
<dbReference type="RefSeq" id="WP_314080584.1">
    <property type="nucleotide sequence ID" value="NZ_CP165644.1"/>
</dbReference>
<name>A0AB39VG23_9FUSO</name>
<evidence type="ECO:0000256" key="1">
    <source>
        <dbReference type="SAM" id="Phobius"/>
    </source>
</evidence>
<feature type="transmembrane region" description="Helical" evidence="1">
    <location>
        <begin position="150"/>
        <end position="169"/>
    </location>
</feature>
<keyword evidence="1" id="KW-1133">Transmembrane helix</keyword>
<reference evidence="2" key="1">
    <citation type="submission" date="2024-07" db="EMBL/GenBank/DDBJ databases">
        <authorList>
            <person name="Li X.-J."/>
            <person name="Wang X."/>
        </authorList>
    </citation>
    <scope>NUCLEOTIDE SEQUENCE</scope>
    <source>
        <strain evidence="2">HSP-334</strain>
    </source>
</reference>
<sequence length="222" mass="26568">MNLFCLKIIGIITMFIDHYHYIIGGNQIFNIIGRIAFPIFAFSLNEGYFHTSNLKKYLIRLFTFAVIIQIPAILFKLNYPVNIFFTLFFGLLAIYILNLKNKKMPLYIFVFLKIFLIFLIFYISKKFKFDYGIYGILLIIIFNIFRNKKLFLFLAFFLLNLAVVVFPNIFGLFKIQFFSMFSLVFIFSYNGKKGKSLKYFFYLFYPIHFLILETINFFLKKL</sequence>
<feature type="transmembrane region" description="Helical" evidence="1">
    <location>
        <begin position="81"/>
        <end position="99"/>
    </location>
</feature>